<evidence type="ECO:0000313" key="4">
    <source>
        <dbReference type="Proteomes" id="UP001155241"/>
    </source>
</evidence>
<sequence length="200" mass="22314">MGRKTAAATEAVPRISGSEEVPAEFRRVYLELVSLTDEFCNERLDTEYQELCRGTAIGLCQDGSPVGRGKRASWASGIVYTIGWVNFFGDPSTDPYLRSEEIAQWFGVSVGTMQSKSKIIREGLQITSLDPEFTHSSLLDDNPLAWMVELTNGMIIDIRHAPREAQEAAFEHGLIPYIPDDRSESKDSYQVVHAKAKRKS</sequence>
<dbReference type="InterPro" id="IPR045651">
    <property type="entry name" value="DUF6398"/>
</dbReference>
<feature type="domain" description="DUF6398" evidence="2">
    <location>
        <begin position="31"/>
        <end position="134"/>
    </location>
</feature>
<evidence type="ECO:0000313" key="3">
    <source>
        <dbReference type="EMBL" id="MCO6043395.1"/>
    </source>
</evidence>
<dbReference type="EMBL" id="JAMXLR010000023">
    <property type="protein sequence ID" value="MCO6043395.1"/>
    <property type="molecule type" value="Genomic_DNA"/>
</dbReference>
<comment type="caution">
    <text evidence="3">The sequence shown here is derived from an EMBL/GenBank/DDBJ whole genome shotgun (WGS) entry which is preliminary data.</text>
</comment>
<dbReference type="AlphaFoldDB" id="A0A9X2F6Z8"/>
<name>A0A9X2F6Z8_9BACT</name>
<dbReference type="Proteomes" id="UP001155241">
    <property type="component" value="Unassembled WGS sequence"/>
</dbReference>
<reference evidence="3" key="1">
    <citation type="submission" date="2022-06" db="EMBL/GenBank/DDBJ databases">
        <title>Aeoliella straminimaris, a novel planctomycete from sediments.</title>
        <authorList>
            <person name="Vitorino I.R."/>
            <person name="Lage O.M."/>
        </authorList>
    </citation>
    <scope>NUCLEOTIDE SEQUENCE</scope>
    <source>
        <strain evidence="3">ICT_H6.2</strain>
    </source>
</reference>
<gene>
    <name evidence="3" type="ORF">NG895_05700</name>
</gene>
<dbReference type="Pfam" id="PF19935">
    <property type="entry name" value="DUF6398"/>
    <property type="match status" value="1"/>
</dbReference>
<dbReference type="RefSeq" id="WP_252851502.1">
    <property type="nucleotide sequence ID" value="NZ_JAMXLR010000023.1"/>
</dbReference>
<evidence type="ECO:0000256" key="1">
    <source>
        <dbReference type="SAM" id="MobiDB-lite"/>
    </source>
</evidence>
<organism evidence="3 4">
    <name type="scientific">Aeoliella straminimaris</name>
    <dbReference type="NCBI Taxonomy" id="2954799"/>
    <lineage>
        <taxon>Bacteria</taxon>
        <taxon>Pseudomonadati</taxon>
        <taxon>Planctomycetota</taxon>
        <taxon>Planctomycetia</taxon>
        <taxon>Pirellulales</taxon>
        <taxon>Lacipirellulaceae</taxon>
        <taxon>Aeoliella</taxon>
    </lineage>
</organism>
<accession>A0A9X2F6Z8</accession>
<proteinExistence type="predicted"/>
<keyword evidence="4" id="KW-1185">Reference proteome</keyword>
<feature type="region of interest" description="Disordered" evidence="1">
    <location>
        <begin position="181"/>
        <end position="200"/>
    </location>
</feature>
<evidence type="ECO:0000259" key="2">
    <source>
        <dbReference type="Pfam" id="PF19935"/>
    </source>
</evidence>
<protein>
    <submittedName>
        <fullName evidence="3">DUF6398 domain-containing protein</fullName>
    </submittedName>
</protein>